<dbReference type="RefSeq" id="WP_247416888.1">
    <property type="nucleotide sequence ID" value="NZ_JALLGW010000001.1"/>
</dbReference>
<feature type="region of interest" description="Disordered" evidence="2">
    <location>
        <begin position="86"/>
        <end position="106"/>
    </location>
</feature>
<evidence type="ECO:0000259" key="3">
    <source>
        <dbReference type="Pfam" id="PF07883"/>
    </source>
</evidence>
<sequence>MSYQTVNYEETESKEGMHFLRDELGCEDHGVTVLDADPGWEGPEHDHADEGHEEVYFLVEGEATVTIDDEEVSLTDGDAVRVPPEATRQITNGDTESQFVLTGAPE</sequence>
<accession>A0ABD5RRH0</accession>
<dbReference type="AlphaFoldDB" id="A0ABD5RRH0"/>
<dbReference type="PANTHER" id="PTHR35848">
    <property type="entry name" value="OXALATE-BINDING PROTEIN"/>
    <property type="match status" value="1"/>
</dbReference>
<evidence type="ECO:0000256" key="2">
    <source>
        <dbReference type="SAM" id="MobiDB-lite"/>
    </source>
</evidence>
<evidence type="ECO:0000313" key="5">
    <source>
        <dbReference type="Proteomes" id="UP001596099"/>
    </source>
</evidence>
<dbReference type="Gene3D" id="2.60.120.10">
    <property type="entry name" value="Jelly Rolls"/>
    <property type="match status" value="1"/>
</dbReference>
<keyword evidence="5" id="KW-1185">Reference proteome</keyword>
<comment type="caution">
    <text evidence="4">The sequence shown here is derived from an EMBL/GenBank/DDBJ whole genome shotgun (WGS) entry which is preliminary data.</text>
</comment>
<dbReference type="GO" id="GO:0046872">
    <property type="term" value="F:metal ion binding"/>
    <property type="evidence" value="ECO:0007669"/>
    <property type="project" value="UniProtKB-KW"/>
</dbReference>
<feature type="domain" description="Cupin type-2" evidence="3">
    <location>
        <begin position="36"/>
        <end position="96"/>
    </location>
</feature>
<dbReference type="SUPFAM" id="SSF51182">
    <property type="entry name" value="RmlC-like cupins"/>
    <property type="match status" value="1"/>
</dbReference>
<dbReference type="InterPro" id="IPR051610">
    <property type="entry name" value="GPI/OXD"/>
</dbReference>
<gene>
    <name evidence="4" type="ORF">ACFPYI_16470</name>
</gene>
<dbReference type="EMBL" id="JBHSQH010000001">
    <property type="protein sequence ID" value="MFC5972929.1"/>
    <property type="molecule type" value="Genomic_DNA"/>
</dbReference>
<dbReference type="Proteomes" id="UP001596099">
    <property type="component" value="Unassembled WGS sequence"/>
</dbReference>
<proteinExistence type="predicted"/>
<protein>
    <submittedName>
        <fullName evidence="4">Cupin domain-containing protein</fullName>
    </submittedName>
</protein>
<dbReference type="InterPro" id="IPR011051">
    <property type="entry name" value="RmlC_Cupin_sf"/>
</dbReference>
<dbReference type="InterPro" id="IPR013096">
    <property type="entry name" value="Cupin_2"/>
</dbReference>
<dbReference type="PANTHER" id="PTHR35848:SF9">
    <property type="entry name" value="SLL1358 PROTEIN"/>
    <property type="match status" value="1"/>
</dbReference>
<dbReference type="Pfam" id="PF07883">
    <property type="entry name" value="Cupin_2"/>
    <property type="match status" value="1"/>
</dbReference>
<reference evidence="4 5" key="1">
    <citation type="journal article" date="2019" name="Int. J. Syst. Evol. Microbiol.">
        <title>The Global Catalogue of Microorganisms (GCM) 10K type strain sequencing project: providing services to taxonomists for standard genome sequencing and annotation.</title>
        <authorList>
            <consortium name="The Broad Institute Genomics Platform"/>
            <consortium name="The Broad Institute Genome Sequencing Center for Infectious Disease"/>
            <person name="Wu L."/>
            <person name="Ma J."/>
        </authorList>
    </citation>
    <scope>NUCLEOTIDE SEQUENCE [LARGE SCALE GENOMIC DNA]</scope>
    <source>
        <strain evidence="4 5">CGMCC 1.12543</strain>
    </source>
</reference>
<keyword evidence="1" id="KW-0479">Metal-binding</keyword>
<organism evidence="4 5">
    <name type="scientific">Halomarina salina</name>
    <dbReference type="NCBI Taxonomy" id="1872699"/>
    <lineage>
        <taxon>Archaea</taxon>
        <taxon>Methanobacteriati</taxon>
        <taxon>Methanobacteriota</taxon>
        <taxon>Stenosarchaea group</taxon>
        <taxon>Halobacteria</taxon>
        <taxon>Halobacteriales</taxon>
        <taxon>Natronomonadaceae</taxon>
        <taxon>Halomarina</taxon>
    </lineage>
</organism>
<feature type="compositionally biased region" description="Polar residues" evidence="2">
    <location>
        <begin position="88"/>
        <end position="100"/>
    </location>
</feature>
<evidence type="ECO:0000256" key="1">
    <source>
        <dbReference type="ARBA" id="ARBA00022723"/>
    </source>
</evidence>
<dbReference type="InterPro" id="IPR014710">
    <property type="entry name" value="RmlC-like_jellyroll"/>
</dbReference>
<evidence type="ECO:0000313" key="4">
    <source>
        <dbReference type="EMBL" id="MFC5972929.1"/>
    </source>
</evidence>
<name>A0ABD5RRH0_9EURY</name>